<feature type="transmembrane region" description="Helical" evidence="1">
    <location>
        <begin position="58"/>
        <end position="84"/>
    </location>
</feature>
<keyword evidence="1" id="KW-0812">Transmembrane</keyword>
<comment type="caution">
    <text evidence="2">The sequence shown here is derived from an EMBL/GenBank/DDBJ whole genome shotgun (WGS) entry which is preliminary data.</text>
</comment>
<proteinExistence type="predicted"/>
<dbReference type="RefSeq" id="WP_326013787.1">
    <property type="nucleotide sequence ID" value="NZ_JAOZYC010000001.1"/>
</dbReference>
<accession>A0ABU6EWS8</accession>
<keyword evidence="3" id="KW-1185">Reference proteome</keyword>
<dbReference type="EMBL" id="JAOZYC010000001">
    <property type="protein sequence ID" value="MEB8336203.1"/>
    <property type="molecule type" value="Genomic_DNA"/>
</dbReference>
<name>A0ABU6EWS8_9ACTN</name>
<evidence type="ECO:0000313" key="2">
    <source>
        <dbReference type="EMBL" id="MEB8336203.1"/>
    </source>
</evidence>
<dbReference type="Proteomes" id="UP001354931">
    <property type="component" value="Unassembled WGS sequence"/>
</dbReference>
<sequence length="103" mass="11220">MGYISCRINRQRGTKGYCGQSVGSYGTCSGSIRNLPYRDRLSGGRAFRSHGAGSHRRWAGILLWLAIDLAGLMVIAFVVSFVFLAKVDADVDNAAYGYLPADR</sequence>
<keyword evidence="1" id="KW-0472">Membrane</keyword>
<gene>
    <name evidence="2" type="ORF">OKJ99_01535</name>
</gene>
<evidence type="ECO:0000313" key="3">
    <source>
        <dbReference type="Proteomes" id="UP001354931"/>
    </source>
</evidence>
<evidence type="ECO:0000256" key="1">
    <source>
        <dbReference type="SAM" id="Phobius"/>
    </source>
</evidence>
<reference evidence="2 3" key="1">
    <citation type="submission" date="2022-10" db="EMBL/GenBank/DDBJ databases">
        <authorList>
            <person name="Xie J."/>
            <person name="Shen N."/>
        </authorList>
    </citation>
    <scope>NUCLEOTIDE SEQUENCE [LARGE SCALE GENOMIC DNA]</scope>
    <source>
        <strain evidence="2 3">YIM65594</strain>
    </source>
</reference>
<organism evidence="2 3">
    <name type="scientific">Streptomyces endophyticus</name>
    <dbReference type="NCBI Taxonomy" id="714166"/>
    <lineage>
        <taxon>Bacteria</taxon>
        <taxon>Bacillati</taxon>
        <taxon>Actinomycetota</taxon>
        <taxon>Actinomycetes</taxon>
        <taxon>Kitasatosporales</taxon>
        <taxon>Streptomycetaceae</taxon>
        <taxon>Streptomyces</taxon>
    </lineage>
</organism>
<keyword evidence="1" id="KW-1133">Transmembrane helix</keyword>
<protein>
    <submittedName>
        <fullName evidence="2">Uncharacterized protein</fullName>
    </submittedName>
</protein>